<dbReference type="RefSeq" id="XP_012050603.1">
    <property type="nucleotide sequence ID" value="XM_012195213.1"/>
</dbReference>
<reference evidence="2 3" key="1">
    <citation type="journal article" date="2014" name="PLoS Genet.">
        <title>Analysis of the genome and transcriptome of Cryptococcus neoformans var. grubii reveals complex RNA expression and microevolution leading to virulence attenuation.</title>
        <authorList>
            <person name="Janbon G."/>
            <person name="Ormerod K.L."/>
            <person name="Paulet D."/>
            <person name="Byrnes E.J.III."/>
            <person name="Yadav V."/>
            <person name="Chatterjee G."/>
            <person name="Mullapudi N."/>
            <person name="Hon C.C."/>
            <person name="Billmyre R.B."/>
            <person name="Brunel F."/>
            <person name="Bahn Y.S."/>
            <person name="Chen W."/>
            <person name="Chen Y."/>
            <person name="Chow E.W."/>
            <person name="Coppee J.Y."/>
            <person name="Floyd-Averette A."/>
            <person name="Gaillardin C."/>
            <person name="Gerik K.J."/>
            <person name="Goldberg J."/>
            <person name="Gonzalez-Hilarion S."/>
            <person name="Gujja S."/>
            <person name="Hamlin J.L."/>
            <person name="Hsueh Y.P."/>
            <person name="Ianiri G."/>
            <person name="Jones S."/>
            <person name="Kodira C.D."/>
            <person name="Kozubowski L."/>
            <person name="Lam W."/>
            <person name="Marra M."/>
            <person name="Mesner L.D."/>
            <person name="Mieczkowski P.A."/>
            <person name="Moyrand F."/>
            <person name="Nielsen K."/>
            <person name="Proux C."/>
            <person name="Rossignol T."/>
            <person name="Schein J.E."/>
            <person name="Sun S."/>
            <person name="Wollschlaeger C."/>
            <person name="Wood I.A."/>
            <person name="Zeng Q."/>
            <person name="Neuveglise C."/>
            <person name="Newlon C.S."/>
            <person name="Perfect J.R."/>
            <person name="Lodge J.K."/>
            <person name="Idnurm A."/>
            <person name="Stajich J.E."/>
            <person name="Kronstad J.W."/>
            <person name="Sanyal K."/>
            <person name="Heitman J."/>
            <person name="Fraser J.A."/>
            <person name="Cuomo C.A."/>
            <person name="Dietrich F.S."/>
        </authorList>
    </citation>
    <scope>NUCLEOTIDE SEQUENCE [LARGE SCALE GENOMIC DNA]</scope>
    <source>
        <strain evidence="3">H99 / ATCC 208821 / CBS 10515 / FGSC 9487</strain>
    </source>
</reference>
<evidence type="ECO:0000313" key="2">
    <source>
        <dbReference type="EMBL" id="AFR96198.1"/>
    </source>
</evidence>
<dbReference type="GeneID" id="23889164"/>
<feature type="compositionally biased region" description="Basic and acidic residues" evidence="1">
    <location>
        <begin position="83"/>
        <end position="96"/>
    </location>
</feature>
<gene>
    <name evidence="2" type="ORF">CNAG_05879</name>
</gene>
<dbReference type="KEGG" id="cng:CNAG_05879"/>
<protein>
    <submittedName>
        <fullName evidence="2">Uncharacterized protein</fullName>
    </submittedName>
</protein>
<keyword evidence="3" id="KW-1185">Reference proteome</keyword>
<name>J9VPL0_CRYN9</name>
<organism evidence="2 3">
    <name type="scientific">Cryptococcus neoformans (strain H99 / ATCC 208821 / CBS 10515 / FGSC 9487)</name>
    <name type="common">Cryptococcus neoformans var. grubii serotype A</name>
    <dbReference type="NCBI Taxonomy" id="235443"/>
    <lineage>
        <taxon>Eukaryota</taxon>
        <taxon>Fungi</taxon>
        <taxon>Dikarya</taxon>
        <taxon>Basidiomycota</taxon>
        <taxon>Agaricomycotina</taxon>
        <taxon>Tremellomycetes</taxon>
        <taxon>Tremellales</taxon>
        <taxon>Cryptococcaceae</taxon>
        <taxon>Cryptococcus</taxon>
        <taxon>Cryptococcus neoformans species complex</taxon>
    </lineage>
</organism>
<dbReference type="AlphaFoldDB" id="J9VPL0"/>
<proteinExistence type="predicted"/>
<dbReference type="VEuPathDB" id="FungiDB:CNAG_05879"/>
<evidence type="ECO:0000256" key="1">
    <source>
        <dbReference type="SAM" id="MobiDB-lite"/>
    </source>
</evidence>
<dbReference type="EMBL" id="CP003826">
    <property type="protein sequence ID" value="AFR96198.1"/>
    <property type="molecule type" value="Genomic_DNA"/>
</dbReference>
<sequence>MGRDKVSSLPPFQFSSQIPSLLHFDPTLIASLPPFPHDTQGTHQHKSKKEKMAEKKQAKAAQFNEQHGKFGKVKAGTNVGGETGREAKGGKGKPEEIPNASPAEKTG</sequence>
<feature type="region of interest" description="Disordered" evidence="1">
    <location>
        <begin position="31"/>
        <end position="107"/>
    </location>
</feature>
<accession>J9VPL0</accession>
<dbReference type="HOGENOM" id="CLU_2209914_0_0_1"/>
<dbReference type="Proteomes" id="UP000010091">
    <property type="component" value="Chromosome 7"/>
</dbReference>
<evidence type="ECO:0000313" key="3">
    <source>
        <dbReference type="Proteomes" id="UP000010091"/>
    </source>
</evidence>